<protein>
    <submittedName>
        <fullName evidence="9">Sugar ABC transporter permease</fullName>
    </submittedName>
</protein>
<evidence type="ECO:0000313" key="9">
    <source>
        <dbReference type="EMBL" id="QDL94659.1"/>
    </source>
</evidence>
<keyword evidence="4 7" id="KW-0812">Transmembrane</keyword>
<dbReference type="Gene3D" id="1.10.3720.10">
    <property type="entry name" value="MetI-like"/>
    <property type="match status" value="1"/>
</dbReference>
<dbReference type="Pfam" id="PF00528">
    <property type="entry name" value="BPD_transp_1"/>
    <property type="match status" value="1"/>
</dbReference>
<keyword evidence="3" id="KW-1003">Cell membrane</keyword>
<dbReference type="GO" id="GO:0005886">
    <property type="term" value="C:plasma membrane"/>
    <property type="evidence" value="ECO:0007669"/>
    <property type="project" value="UniProtKB-SubCell"/>
</dbReference>
<dbReference type="PANTHER" id="PTHR30193:SF37">
    <property type="entry name" value="INNER MEMBRANE ABC TRANSPORTER PERMEASE PROTEIN YCJO"/>
    <property type="match status" value="1"/>
</dbReference>
<dbReference type="SUPFAM" id="SSF161098">
    <property type="entry name" value="MetI-like"/>
    <property type="match status" value="1"/>
</dbReference>
<organism evidence="9 10">
    <name type="scientific">Paroceanicella profunda</name>
    <dbReference type="NCBI Taxonomy" id="2579971"/>
    <lineage>
        <taxon>Bacteria</taxon>
        <taxon>Pseudomonadati</taxon>
        <taxon>Pseudomonadota</taxon>
        <taxon>Alphaproteobacteria</taxon>
        <taxon>Rhodobacterales</taxon>
        <taxon>Paracoccaceae</taxon>
        <taxon>Paroceanicella</taxon>
    </lineage>
</organism>
<evidence type="ECO:0000256" key="4">
    <source>
        <dbReference type="ARBA" id="ARBA00022692"/>
    </source>
</evidence>
<feature type="transmembrane region" description="Helical" evidence="7">
    <location>
        <begin position="341"/>
        <end position="363"/>
    </location>
</feature>
<dbReference type="PANTHER" id="PTHR30193">
    <property type="entry name" value="ABC TRANSPORTER PERMEASE PROTEIN"/>
    <property type="match status" value="1"/>
</dbReference>
<feature type="transmembrane region" description="Helical" evidence="7">
    <location>
        <begin position="197"/>
        <end position="218"/>
    </location>
</feature>
<geneLocation type="plasmid" evidence="10">
    <name>pd4m1c</name>
</geneLocation>
<proteinExistence type="inferred from homology"/>
<comment type="subcellular location">
    <subcellularLocation>
        <location evidence="1 7">Cell membrane</location>
        <topology evidence="1 7">Multi-pass membrane protein</topology>
    </subcellularLocation>
</comment>
<evidence type="ECO:0000256" key="5">
    <source>
        <dbReference type="ARBA" id="ARBA00022989"/>
    </source>
</evidence>
<dbReference type="CDD" id="cd06261">
    <property type="entry name" value="TM_PBP2"/>
    <property type="match status" value="1"/>
</dbReference>
<evidence type="ECO:0000259" key="8">
    <source>
        <dbReference type="PROSITE" id="PS50928"/>
    </source>
</evidence>
<evidence type="ECO:0000256" key="7">
    <source>
        <dbReference type="RuleBase" id="RU363032"/>
    </source>
</evidence>
<dbReference type="AlphaFoldDB" id="A0A5B8G598"/>
<keyword evidence="9" id="KW-0614">Plasmid</keyword>
<keyword evidence="5 7" id="KW-1133">Transmembrane helix</keyword>
<dbReference type="InterPro" id="IPR051393">
    <property type="entry name" value="ABC_transporter_permease"/>
</dbReference>
<dbReference type="OrthoDB" id="9785347at2"/>
<sequence>MSEHKGPPKGAGPLARREARLAWAFLAPTFAIVALMVLLPLIANFWISAKPVGLADLRPPEPTINERVRGDGVAAGEAVEVIYTARNSSPNLPLRNVDFSDTIPEGFTATVDDPRCTVEATAFTCVIGDMEPSDRVRLEAAFVPDRAVEDPESLLEGSAPTITGSGENPLTNFTFTTENFVKVFDADEFWAVLWTSISYTVFGTGGALVLGLFGALLLNQPFKGRAFLRGLFLFPYVAPVIAVAYTWVTLLDPNSGALNAILQQIGASHGPINFLGQTSMGSVSVLGYTIEMPMALTTVVVFEAWRYFPLSFLFILARMQSINTDMYEAAEIDGATPFQQFWYLSLPQLAAILATLFLMRFIWTFNKFDDIFLLTGGAAGTRTLTVNVYEQAIGLSNIGAGAAVAVVVFLVLLAFSLVFFRFSPKEG</sequence>
<keyword evidence="10" id="KW-1185">Reference proteome</keyword>
<feature type="transmembrane region" description="Helical" evidence="7">
    <location>
        <begin position="398"/>
        <end position="420"/>
    </location>
</feature>
<keyword evidence="6 7" id="KW-0472">Membrane</keyword>
<reference evidence="9 10" key="1">
    <citation type="submission" date="2019-06" db="EMBL/GenBank/DDBJ databases">
        <title>Genome sequence of Rhodobacteraceae bacterium D4M1.</title>
        <authorList>
            <person name="Cao J."/>
        </authorList>
    </citation>
    <scope>NUCLEOTIDE SEQUENCE [LARGE SCALE GENOMIC DNA]</scope>
    <source>
        <strain evidence="9 10">D4M1</strain>
        <plasmid evidence="10">pd4m1c</plasmid>
    </source>
</reference>
<keyword evidence="2 7" id="KW-0813">Transport</keyword>
<dbReference type="InterPro" id="IPR035906">
    <property type="entry name" value="MetI-like_sf"/>
</dbReference>
<evidence type="ECO:0000256" key="6">
    <source>
        <dbReference type="ARBA" id="ARBA00023136"/>
    </source>
</evidence>
<dbReference type="PROSITE" id="PS50928">
    <property type="entry name" value="ABC_TM1"/>
    <property type="match status" value="1"/>
</dbReference>
<evidence type="ECO:0000313" key="10">
    <source>
        <dbReference type="Proteomes" id="UP000305888"/>
    </source>
</evidence>
<accession>A0A5B8G598</accession>
<feature type="transmembrane region" description="Helical" evidence="7">
    <location>
        <begin position="230"/>
        <end position="248"/>
    </location>
</feature>
<dbReference type="Proteomes" id="UP000305888">
    <property type="component" value="Plasmid pD4M1C"/>
</dbReference>
<feature type="transmembrane region" description="Helical" evidence="7">
    <location>
        <begin position="21"/>
        <end position="47"/>
    </location>
</feature>
<dbReference type="GO" id="GO:0055085">
    <property type="term" value="P:transmembrane transport"/>
    <property type="evidence" value="ECO:0007669"/>
    <property type="project" value="InterPro"/>
</dbReference>
<dbReference type="EMBL" id="CP040821">
    <property type="protein sequence ID" value="QDL94659.1"/>
    <property type="molecule type" value="Genomic_DNA"/>
</dbReference>
<evidence type="ECO:0000256" key="1">
    <source>
        <dbReference type="ARBA" id="ARBA00004651"/>
    </source>
</evidence>
<comment type="similarity">
    <text evidence="7">Belongs to the binding-protein-dependent transport system permease family.</text>
</comment>
<evidence type="ECO:0000256" key="2">
    <source>
        <dbReference type="ARBA" id="ARBA00022448"/>
    </source>
</evidence>
<feature type="transmembrane region" description="Helical" evidence="7">
    <location>
        <begin position="294"/>
        <end position="317"/>
    </location>
</feature>
<name>A0A5B8G598_9RHOB</name>
<feature type="domain" description="ABC transmembrane type-1" evidence="8">
    <location>
        <begin position="193"/>
        <end position="419"/>
    </location>
</feature>
<dbReference type="InterPro" id="IPR000515">
    <property type="entry name" value="MetI-like"/>
</dbReference>
<gene>
    <name evidence="9" type="ORF">FDP22_22595</name>
</gene>
<dbReference type="KEGG" id="ppru:FDP22_22595"/>
<dbReference type="RefSeq" id="WP_138576875.1">
    <property type="nucleotide sequence ID" value="NZ_CP040821.1"/>
</dbReference>
<evidence type="ECO:0000256" key="3">
    <source>
        <dbReference type="ARBA" id="ARBA00022475"/>
    </source>
</evidence>